<keyword evidence="1" id="KW-0175">Coiled coil</keyword>
<protein>
    <submittedName>
        <fullName evidence="4">Mediator of RNA polymerase II transcription subunit 30</fullName>
    </submittedName>
</protein>
<proteinExistence type="predicted"/>
<gene>
    <name evidence="4" type="primary">LOC110417903</name>
</gene>
<evidence type="ECO:0000256" key="2">
    <source>
        <dbReference type="SAM" id="MobiDB-lite"/>
    </source>
</evidence>
<evidence type="ECO:0000256" key="1">
    <source>
        <dbReference type="SAM" id="Coils"/>
    </source>
</evidence>
<feature type="region of interest" description="Disordered" evidence="2">
    <location>
        <begin position="1"/>
        <end position="29"/>
    </location>
</feature>
<dbReference type="GeneID" id="110417903"/>
<dbReference type="Proteomes" id="UP000504621">
    <property type="component" value="Unplaced"/>
</dbReference>
<accession>A0A6J1AH85</accession>
<dbReference type="PANTHER" id="PTHR36406:SF2">
    <property type="entry name" value="MEDIATOR OF RNA POLYMERASE II TRANSCRIPTION SUBUNIT 30"/>
    <property type="match status" value="1"/>
</dbReference>
<dbReference type="OrthoDB" id="532289at2759"/>
<dbReference type="InterPro" id="IPR034568">
    <property type="entry name" value="MED30"/>
</dbReference>
<sequence length="203" mass="21250">MEENPLNATTPPTSSNTKTTQELAAEGLKHLEETIEAAFQILSSMNDELCNPALWSTTPSSSNSTTASSTTTANTAAPNGPSSLSNGIANGDSASDGGHHLEMGGIGGSGNGALDEARLRYKNSVASLRAVLAAIPNSQKAKAFETGSTASSPADEAEIDKLEDQASNLRKELANKNEYLKLLIDQLRELITDISTWQSPCSI</sequence>
<dbReference type="RefSeq" id="XP_021286171.1">
    <property type="nucleotide sequence ID" value="XM_021430496.1"/>
</dbReference>
<organism evidence="3 4">
    <name type="scientific">Herrania umbratica</name>
    <dbReference type="NCBI Taxonomy" id="108875"/>
    <lineage>
        <taxon>Eukaryota</taxon>
        <taxon>Viridiplantae</taxon>
        <taxon>Streptophyta</taxon>
        <taxon>Embryophyta</taxon>
        <taxon>Tracheophyta</taxon>
        <taxon>Spermatophyta</taxon>
        <taxon>Magnoliopsida</taxon>
        <taxon>eudicotyledons</taxon>
        <taxon>Gunneridae</taxon>
        <taxon>Pentapetalae</taxon>
        <taxon>rosids</taxon>
        <taxon>malvids</taxon>
        <taxon>Malvales</taxon>
        <taxon>Malvaceae</taxon>
        <taxon>Byttnerioideae</taxon>
        <taxon>Herrania</taxon>
    </lineage>
</organism>
<keyword evidence="3" id="KW-1185">Reference proteome</keyword>
<evidence type="ECO:0000313" key="3">
    <source>
        <dbReference type="Proteomes" id="UP000504621"/>
    </source>
</evidence>
<feature type="region of interest" description="Disordered" evidence="2">
    <location>
        <begin position="53"/>
        <end position="104"/>
    </location>
</feature>
<feature type="compositionally biased region" description="Low complexity" evidence="2">
    <location>
        <begin position="1"/>
        <end position="20"/>
    </location>
</feature>
<dbReference type="AlphaFoldDB" id="A0A6J1AH85"/>
<name>A0A6J1AH85_9ROSI</name>
<evidence type="ECO:0000313" key="4">
    <source>
        <dbReference type="RefSeq" id="XP_021286171.1"/>
    </source>
</evidence>
<feature type="coiled-coil region" evidence="1">
    <location>
        <begin position="152"/>
        <end position="190"/>
    </location>
</feature>
<feature type="compositionally biased region" description="Low complexity" evidence="2">
    <location>
        <begin position="56"/>
        <end position="82"/>
    </location>
</feature>
<dbReference type="GO" id="GO:0016592">
    <property type="term" value="C:mediator complex"/>
    <property type="evidence" value="ECO:0007669"/>
    <property type="project" value="InterPro"/>
</dbReference>
<dbReference type="PANTHER" id="PTHR36406">
    <property type="entry name" value="MEDIATOR OF RNA POLYMERASE II TRANSCRIPTION SUBUNIT 30"/>
    <property type="match status" value="1"/>
</dbReference>
<reference evidence="4" key="1">
    <citation type="submission" date="2025-08" db="UniProtKB">
        <authorList>
            <consortium name="RefSeq"/>
        </authorList>
    </citation>
    <scope>IDENTIFICATION</scope>
    <source>
        <tissue evidence="4">Leaf</tissue>
    </source>
</reference>